<dbReference type="AlphaFoldDB" id="A0A1D2MVB1"/>
<evidence type="ECO:0000259" key="2">
    <source>
        <dbReference type="PROSITE" id="PS50011"/>
    </source>
</evidence>
<dbReference type="OrthoDB" id="6778822at2759"/>
<dbReference type="Gene3D" id="3.10.110.10">
    <property type="entry name" value="Ubiquitin Conjugating Enzyme"/>
    <property type="match status" value="1"/>
</dbReference>
<dbReference type="GO" id="GO:0051246">
    <property type="term" value="P:regulation of protein metabolic process"/>
    <property type="evidence" value="ECO:0007669"/>
    <property type="project" value="UniProtKB-ARBA"/>
</dbReference>
<dbReference type="PANTHER" id="PTHR12292">
    <property type="entry name" value="RWD DOMAIN-CONTAINING PROTEIN"/>
    <property type="match status" value="1"/>
</dbReference>
<dbReference type="InterPro" id="IPR001245">
    <property type="entry name" value="Ser-Thr/Tyr_kinase_cat_dom"/>
</dbReference>
<dbReference type="GO" id="GO:0009893">
    <property type="term" value="P:positive regulation of metabolic process"/>
    <property type="evidence" value="ECO:0007669"/>
    <property type="project" value="UniProtKB-ARBA"/>
</dbReference>
<dbReference type="FunFam" id="3.10.110.10:FF:000050">
    <property type="entry name" value="eIF-2-alpha kinase GCN2"/>
    <property type="match status" value="1"/>
</dbReference>
<keyword evidence="4" id="KW-0396">Initiation factor</keyword>
<comment type="caution">
    <text evidence="4">The sequence shown here is derived from an EMBL/GenBank/DDBJ whole genome shotgun (WGS) entry which is preliminary data.</text>
</comment>
<dbReference type="Pfam" id="PF05773">
    <property type="entry name" value="RWD"/>
    <property type="match status" value="1"/>
</dbReference>
<dbReference type="InterPro" id="IPR006575">
    <property type="entry name" value="RWD_dom"/>
</dbReference>
<evidence type="ECO:0000256" key="1">
    <source>
        <dbReference type="SAM" id="MobiDB-lite"/>
    </source>
</evidence>
<proteinExistence type="predicted"/>
<dbReference type="PROSITE" id="PS50908">
    <property type="entry name" value="RWD"/>
    <property type="match status" value="1"/>
</dbReference>
<dbReference type="PROSITE" id="PS50011">
    <property type="entry name" value="PROTEIN_KINASE_DOM"/>
    <property type="match status" value="1"/>
</dbReference>
<dbReference type="CDD" id="cd23823">
    <property type="entry name" value="RWD_GCN2"/>
    <property type="match status" value="1"/>
</dbReference>
<sequence length="432" mass="49144">MSENDLRSNQHDEVEAMRAMYPGDIEVGESGNPQFTIHLYPQRGSSAGTGVVNLENVTFLKLHVMLPPKYPKVVPLLSIKEGKGLSAQEIQDLDTQLKKLAQQNIGEPMVYQLLNFAEEFLYAHQKKPTGSFHDEMLMRDKLIQERNVQMQMLFKERERLAIKEEILKKQEELRKEEQRRRRELWTNDVSPNGSVEGSPAKGDCFPGSLKQSMMGRRKRRSISSRRRRSNSEGSDSSLSEGSDLVMLEFVSGKTVQQFYKGEVIGRSQRGNTVYAGISNTGSLVAIYEWKFAIPVDRKGKPISTSGDFSTTEGLIKQLQSFEIESNFMQKLEHTNTVLYHGMKILQPADEPGVVYLYMTEEFLRGHTVRSYLQDPQQLCSMALPLLRHITNGVLEALKFLHDNDIAHRFLRDTSIFLDVGGINTNIDDLNIN</sequence>
<dbReference type="GO" id="GO:0004672">
    <property type="term" value="F:protein kinase activity"/>
    <property type="evidence" value="ECO:0007669"/>
    <property type="project" value="InterPro"/>
</dbReference>
<accession>A0A1D2MVB1</accession>
<feature type="region of interest" description="Disordered" evidence="1">
    <location>
        <begin position="177"/>
        <end position="239"/>
    </location>
</feature>
<dbReference type="GO" id="GO:0033554">
    <property type="term" value="P:cellular response to stress"/>
    <property type="evidence" value="ECO:0007669"/>
    <property type="project" value="UniProtKB-ARBA"/>
</dbReference>
<evidence type="ECO:0000313" key="5">
    <source>
        <dbReference type="Proteomes" id="UP000094527"/>
    </source>
</evidence>
<dbReference type="SUPFAM" id="SSF54495">
    <property type="entry name" value="UBC-like"/>
    <property type="match status" value="1"/>
</dbReference>
<dbReference type="OMA" id="QAECKEM"/>
<dbReference type="GO" id="GO:0005524">
    <property type="term" value="F:ATP binding"/>
    <property type="evidence" value="ECO:0007669"/>
    <property type="project" value="InterPro"/>
</dbReference>
<dbReference type="STRING" id="48709.A0A1D2MVB1"/>
<keyword evidence="5" id="KW-1185">Reference proteome</keyword>
<dbReference type="InterPro" id="IPR000719">
    <property type="entry name" value="Prot_kinase_dom"/>
</dbReference>
<organism evidence="4 5">
    <name type="scientific">Orchesella cincta</name>
    <name type="common">Springtail</name>
    <name type="synonym">Podura cincta</name>
    <dbReference type="NCBI Taxonomy" id="48709"/>
    <lineage>
        <taxon>Eukaryota</taxon>
        <taxon>Metazoa</taxon>
        <taxon>Ecdysozoa</taxon>
        <taxon>Arthropoda</taxon>
        <taxon>Hexapoda</taxon>
        <taxon>Collembola</taxon>
        <taxon>Entomobryomorpha</taxon>
        <taxon>Entomobryoidea</taxon>
        <taxon>Orchesellidae</taxon>
        <taxon>Orchesellinae</taxon>
        <taxon>Orchesella</taxon>
    </lineage>
</organism>
<dbReference type="InterPro" id="IPR011009">
    <property type="entry name" value="Kinase-like_dom_sf"/>
</dbReference>
<dbReference type="GO" id="GO:0003743">
    <property type="term" value="F:translation initiation factor activity"/>
    <property type="evidence" value="ECO:0007669"/>
    <property type="project" value="UniProtKB-KW"/>
</dbReference>
<dbReference type="Proteomes" id="UP000094527">
    <property type="component" value="Unassembled WGS sequence"/>
</dbReference>
<gene>
    <name evidence="4" type="ORF">Ocin01_09673</name>
</gene>
<keyword evidence="4" id="KW-0648">Protein biosynthesis</keyword>
<feature type="domain" description="RWD" evidence="3">
    <location>
        <begin position="12"/>
        <end position="124"/>
    </location>
</feature>
<reference evidence="4 5" key="1">
    <citation type="journal article" date="2016" name="Genome Biol. Evol.">
        <title>Gene Family Evolution Reflects Adaptation to Soil Environmental Stressors in the Genome of the Collembolan Orchesella cincta.</title>
        <authorList>
            <person name="Faddeeva-Vakhrusheva A."/>
            <person name="Derks M.F."/>
            <person name="Anvar S.Y."/>
            <person name="Agamennone V."/>
            <person name="Suring W."/>
            <person name="Smit S."/>
            <person name="van Straalen N.M."/>
            <person name="Roelofs D."/>
        </authorList>
    </citation>
    <scope>NUCLEOTIDE SEQUENCE [LARGE SCALE GENOMIC DNA]</scope>
    <source>
        <tissue evidence="4">Mixed pool</tissue>
    </source>
</reference>
<dbReference type="InterPro" id="IPR016135">
    <property type="entry name" value="UBQ-conjugating_enzyme/RWD"/>
</dbReference>
<feature type="compositionally biased region" description="Basic residues" evidence="1">
    <location>
        <begin position="215"/>
        <end position="228"/>
    </location>
</feature>
<dbReference type="SUPFAM" id="SSF56112">
    <property type="entry name" value="Protein kinase-like (PK-like)"/>
    <property type="match status" value="1"/>
</dbReference>
<protein>
    <submittedName>
        <fullName evidence="4">Eukaryotic translation initiation factor 2-alpha kinase 4</fullName>
    </submittedName>
</protein>
<dbReference type="GO" id="GO:0010468">
    <property type="term" value="P:regulation of gene expression"/>
    <property type="evidence" value="ECO:0007669"/>
    <property type="project" value="UniProtKB-ARBA"/>
</dbReference>
<feature type="domain" description="Protein kinase" evidence="2">
    <location>
        <begin position="258"/>
        <end position="432"/>
    </location>
</feature>
<dbReference type="Gene3D" id="1.10.510.10">
    <property type="entry name" value="Transferase(Phosphotransferase) domain 1"/>
    <property type="match status" value="1"/>
</dbReference>
<dbReference type="EMBL" id="LJIJ01000479">
    <property type="protein sequence ID" value="ODM96993.1"/>
    <property type="molecule type" value="Genomic_DNA"/>
</dbReference>
<name>A0A1D2MVB1_ORCCI</name>
<evidence type="ECO:0000259" key="3">
    <source>
        <dbReference type="PROSITE" id="PS50908"/>
    </source>
</evidence>
<keyword evidence="4" id="KW-0808">Transferase</keyword>
<evidence type="ECO:0000313" key="4">
    <source>
        <dbReference type="EMBL" id="ODM96993.1"/>
    </source>
</evidence>
<dbReference type="SMART" id="SM00591">
    <property type="entry name" value="RWD"/>
    <property type="match status" value="1"/>
</dbReference>
<dbReference type="InterPro" id="IPR040213">
    <property type="entry name" value="GIR2-like"/>
</dbReference>
<dbReference type="Pfam" id="PF07714">
    <property type="entry name" value="PK_Tyr_Ser-Thr"/>
    <property type="match status" value="1"/>
</dbReference>
<keyword evidence="4" id="KW-0418">Kinase</keyword>